<gene>
    <name evidence="1" type="ORF">ARC78_08000</name>
</gene>
<protein>
    <submittedName>
        <fullName evidence="1">Uncharacterized protein</fullName>
    </submittedName>
</protein>
<evidence type="ECO:0000313" key="1">
    <source>
        <dbReference type="EMBL" id="KRG42917.1"/>
    </source>
</evidence>
<dbReference type="AlphaFoldDB" id="A0A0R0ADZ1"/>
<proteinExistence type="predicted"/>
<evidence type="ECO:0000313" key="2">
    <source>
        <dbReference type="Proteomes" id="UP000050836"/>
    </source>
</evidence>
<name>A0A0R0ADZ1_9GAMM</name>
<organism evidence="1 2">
    <name type="scientific">Stenotrophomonas pictorum JCM 9942</name>
    <dbReference type="NCBI Taxonomy" id="1236960"/>
    <lineage>
        <taxon>Bacteria</taxon>
        <taxon>Pseudomonadati</taxon>
        <taxon>Pseudomonadota</taxon>
        <taxon>Gammaproteobacteria</taxon>
        <taxon>Lysobacterales</taxon>
        <taxon>Lysobacteraceae</taxon>
        <taxon>Stenotrophomonas</taxon>
    </lineage>
</organism>
<keyword evidence="2" id="KW-1185">Reference proteome</keyword>
<dbReference type="OrthoDB" id="187787at2"/>
<dbReference type="EMBL" id="LLXS01000016">
    <property type="protein sequence ID" value="KRG42917.1"/>
    <property type="molecule type" value="Genomic_DNA"/>
</dbReference>
<sequence length="69" mass="7454">MAWLSLHGGFVLESGPPVLLDILASLVRRFWGLIGIRILKPRRITPERAVYRGVSPCFAGAAAILSVPA</sequence>
<dbReference type="Proteomes" id="UP000050836">
    <property type="component" value="Unassembled WGS sequence"/>
</dbReference>
<accession>A0A0R0ADZ1</accession>
<comment type="caution">
    <text evidence="1">The sequence shown here is derived from an EMBL/GenBank/DDBJ whole genome shotgun (WGS) entry which is preliminary data.</text>
</comment>
<reference evidence="1 2" key="1">
    <citation type="submission" date="2015-10" db="EMBL/GenBank/DDBJ databases">
        <title>Genome sequencing and analysis of members of genus Stenotrophomonas.</title>
        <authorList>
            <person name="Patil P.P."/>
            <person name="Midha S."/>
            <person name="Patil P.B."/>
        </authorList>
    </citation>
    <scope>NUCLEOTIDE SEQUENCE [LARGE SCALE GENOMIC DNA]</scope>
    <source>
        <strain evidence="1 2">JCM 9942</strain>
    </source>
</reference>
<dbReference type="RefSeq" id="WP_054661041.1">
    <property type="nucleotide sequence ID" value="NZ_BAZI01000735.1"/>
</dbReference>